<sequence length="521" mass="55318">MKLDTVREQKAIENLTSRLTETFADLHTPEDIESAIRTARDTFEGDPVRDYVPILIERIVREELTPKPTPQTPEDRKAKWTRPAVALEAGTTAESPGSTIPDDANAPGAEGAAAGGGAERSAAGGGAEQLPVASAGGGAAGGGSLVDVLEGWRRKAVVLPAAVAGVLVLATVATVVVVRNSGDVQAQTAPGVVTVGGVVGSEKRGFFADPEVQAVLAKHGLAVKVDTAGSREIATSVDLGKYDFAFPSSTVAAERILQPAPGRPAVSGKKYAVFSSPLAIATFQPIVDLLSATGIARKVNGTWYFDVRKYVDLAKANWRWTNIRGNTTYPVNKRILITTTDPRTSNSAAMFLSIVSYVANHNTVVQSPADERKVLPLVAPLFVNQGYTDSSSEGPFDDYLSLGMGKSPMVNIYEAQFVDAAVQHKLKPGMVLMYPSPTVQSKHTLISLNPNGEKLGDLLSTDPELQELAAKHGFRTADETQFAGVVSRYQVPVAKDVIDVADTPTYDTLEHLLDAVGKSYR</sequence>
<dbReference type="Gene3D" id="1.10.8.1060">
    <property type="entry name" value="Corynebacterium glutamicum thioredoxin-dependent arsenate reductase, N-terminal domain"/>
    <property type="match status" value="1"/>
</dbReference>
<name>A0ABN2E167_9ACTN</name>
<comment type="caution">
    <text evidence="3">The sequence shown here is derived from an EMBL/GenBank/DDBJ whole genome shotgun (WGS) entry which is preliminary data.</text>
</comment>
<organism evidence="3 4">
    <name type="scientific">Kribbella hippodromi</name>
    <dbReference type="NCBI Taxonomy" id="434347"/>
    <lineage>
        <taxon>Bacteria</taxon>
        <taxon>Bacillati</taxon>
        <taxon>Actinomycetota</taxon>
        <taxon>Actinomycetes</taxon>
        <taxon>Propionibacteriales</taxon>
        <taxon>Kribbellaceae</taxon>
        <taxon>Kribbella</taxon>
    </lineage>
</organism>
<protein>
    <recommendedName>
        <fullName evidence="5">Extracellular solute-binding protein</fullName>
    </recommendedName>
</protein>
<evidence type="ECO:0000313" key="3">
    <source>
        <dbReference type="EMBL" id="GAA1592113.1"/>
    </source>
</evidence>
<gene>
    <name evidence="3" type="ORF">GCM10009804_55550</name>
</gene>
<keyword evidence="4" id="KW-1185">Reference proteome</keyword>
<keyword evidence="2" id="KW-0812">Transmembrane</keyword>
<evidence type="ECO:0000256" key="2">
    <source>
        <dbReference type="SAM" id="Phobius"/>
    </source>
</evidence>
<dbReference type="NCBIfam" id="NF046112">
    <property type="entry name" value="MSMEG_6209_Nter"/>
    <property type="match status" value="1"/>
</dbReference>
<feature type="region of interest" description="Disordered" evidence="1">
    <location>
        <begin position="63"/>
        <end position="82"/>
    </location>
</feature>
<dbReference type="EMBL" id="BAAAPH010000020">
    <property type="protein sequence ID" value="GAA1592113.1"/>
    <property type="molecule type" value="Genomic_DNA"/>
</dbReference>
<reference evidence="3 4" key="1">
    <citation type="journal article" date="2019" name="Int. J. Syst. Evol. Microbiol.">
        <title>The Global Catalogue of Microorganisms (GCM) 10K type strain sequencing project: providing services to taxonomists for standard genome sequencing and annotation.</title>
        <authorList>
            <consortium name="The Broad Institute Genomics Platform"/>
            <consortium name="The Broad Institute Genome Sequencing Center for Infectious Disease"/>
            <person name="Wu L."/>
            <person name="Ma J."/>
        </authorList>
    </citation>
    <scope>NUCLEOTIDE SEQUENCE [LARGE SCALE GENOMIC DNA]</scope>
    <source>
        <strain evidence="3 4">JCM 15572</strain>
    </source>
</reference>
<dbReference type="RefSeq" id="WP_344237923.1">
    <property type="nucleotide sequence ID" value="NZ_BAAAPH010000020.1"/>
</dbReference>
<feature type="region of interest" description="Disordered" evidence="1">
    <location>
        <begin position="89"/>
        <end position="129"/>
    </location>
</feature>
<keyword evidence="2" id="KW-1133">Transmembrane helix</keyword>
<feature type="compositionally biased region" description="Gly residues" evidence="1">
    <location>
        <begin position="113"/>
        <end position="127"/>
    </location>
</feature>
<dbReference type="Proteomes" id="UP001501705">
    <property type="component" value="Unassembled WGS sequence"/>
</dbReference>
<evidence type="ECO:0000313" key="4">
    <source>
        <dbReference type="Proteomes" id="UP001501705"/>
    </source>
</evidence>
<accession>A0ABN2E167</accession>
<keyword evidence="2" id="KW-0472">Membrane</keyword>
<evidence type="ECO:0000256" key="1">
    <source>
        <dbReference type="SAM" id="MobiDB-lite"/>
    </source>
</evidence>
<proteinExistence type="predicted"/>
<feature type="transmembrane region" description="Helical" evidence="2">
    <location>
        <begin position="157"/>
        <end position="178"/>
    </location>
</feature>
<evidence type="ECO:0008006" key="5">
    <source>
        <dbReference type="Google" id="ProtNLM"/>
    </source>
</evidence>